<sequence>MVKLHCTKLNHVLNTTSLNELAVIAYSEMTNIAFKKYEFINVD</sequence>
<dbReference type="Proteomes" id="UP000016521">
    <property type="component" value="Chromosome I"/>
</dbReference>
<protein>
    <submittedName>
        <fullName evidence="1">Uncharacterized protein</fullName>
    </submittedName>
</protein>
<gene>
    <name evidence="1" type="ORF">PPIS_a2314</name>
</gene>
<accession>A0ABM6NF56</accession>
<evidence type="ECO:0000313" key="1">
    <source>
        <dbReference type="EMBL" id="ATD07297.1"/>
    </source>
</evidence>
<keyword evidence="2" id="KW-1185">Reference proteome</keyword>
<reference evidence="1 2" key="1">
    <citation type="submission" date="2015-06" db="EMBL/GenBank/DDBJ databases">
        <authorList>
            <person name="Xie B.-B."/>
            <person name="Rong J.-C."/>
            <person name="Qin Q.-L."/>
            <person name="Zhang Y.-Z."/>
        </authorList>
    </citation>
    <scope>NUCLEOTIDE SEQUENCE [LARGE SCALE GENOMIC DNA]</scope>
    <source>
        <strain evidence="1 2">JCM 20779</strain>
    </source>
</reference>
<name>A0ABM6NF56_PSEO7</name>
<dbReference type="EMBL" id="CP011924">
    <property type="protein sequence ID" value="ATD07297.1"/>
    <property type="molecule type" value="Genomic_DNA"/>
</dbReference>
<proteinExistence type="predicted"/>
<evidence type="ECO:0000313" key="2">
    <source>
        <dbReference type="Proteomes" id="UP000016521"/>
    </source>
</evidence>
<organism evidence="1 2">
    <name type="scientific">Pseudoalteromonas piscicida</name>
    <dbReference type="NCBI Taxonomy" id="43662"/>
    <lineage>
        <taxon>Bacteria</taxon>
        <taxon>Pseudomonadati</taxon>
        <taxon>Pseudomonadota</taxon>
        <taxon>Gammaproteobacteria</taxon>
        <taxon>Alteromonadales</taxon>
        <taxon>Pseudoalteromonadaceae</taxon>
        <taxon>Pseudoalteromonas</taxon>
    </lineage>
</organism>